<evidence type="ECO:0000313" key="9">
    <source>
        <dbReference type="Proteomes" id="UP001595696"/>
    </source>
</evidence>
<dbReference type="InterPro" id="IPR012336">
    <property type="entry name" value="Thioredoxin-like_fold"/>
</dbReference>
<evidence type="ECO:0000256" key="4">
    <source>
        <dbReference type="ARBA" id="ARBA00023157"/>
    </source>
</evidence>
<feature type="domain" description="Thioredoxin-like fold" evidence="7">
    <location>
        <begin position="56"/>
        <end position="224"/>
    </location>
</feature>
<organism evidence="8 9">
    <name type="scientific">Nocardia jiangsuensis</name>
    <dbReference type="NCBI Taxonomy" id="1691563"/>
    <lineage>
        <taxon>Bacteria</taxon>
        <taxon>Bacillati</taxon>
        <taxon>Actinomycetota</taxon>
        <taxon>Actinomycetes</taxon>
        <taxon>Mycobacteriales</taxon>
        <taxon>Nocardiaceae</taxon>
        <taxon>Nocardia</taxon>
    </lineage>
</organism>
<dbReference type="PANTHER" id="PTHR13887:SF14">
    <property type="entry name" value="DISULFIDE BOND FORMATION PROTEIN D"/>
    <property type="match status" value="1"/>
</dbReference>
<sequence length="234" mass="24482">MSSNTTYALGALAVVIIGIIVFAAYRWSSDGEDAVTRNDGYGSVRDATVQVAVDGNAIRLGKPDARATVDIYEDPICPACGVLERIYGQEIAQRVDEGALAVRYHLVNFLDSRSSSGDYSTRAAGALRCVAESGQAVAYARFHDALFLAEQPEESADSDHTADELATIARTAGAPDTAVQCVATGAQTDAARTAAAANLDALRAVSDKVGTPTVIAGGNDVDVNNAEWVVELTR</sequence>
<dbReference type="CDD" id="cd02972">
    <property type="entry name" value="DsbA_family"/>
    <property type="match status" value="1"/>
</dbReference>
<keyword evidence="5" id="KW-0676">Redox-active center</keyword>
<evidence type="ECO:0000256" key="5">
    <source>
        <dbReference type="ARBA" id="ARBA00023284"/>
    </source>
</evidence>
<comment type="caution">
    <text evidence="8">The sequence shown here is derived from an EMBL/GenBank/DDBJ whole genome shotgun (WGS) entry which is preliminary data.</text>
</comment>
<comment type="similarity">
    <text evidence="1">Belongs to the thioredoxin family. DsbA subfamily.</text>
</comment>
<protein>
    <submittedName>
        <fullName evidence="8">DsbA family protein</fullName>
    </submittedName>
</protein>
<dbReference type="PANTHER" id="PTHR13887">
    <property type="entry name" value="GLUTATHIONE S-TRANSFERASE KAPPA"/>
    <property type="match status" value="1"/>
</dbReference>
<keyword evidence="4" id="KW-1015">Disulfide bond</keyword>
<keyword evidence="6" id="KW-0472">Membrane</keyword>
<proteinExistence type="inferred from homology"/>
<keyword evidence="3" id="KW-0560">Oxidoreductase</keyword>
<dbReference type="Pfam" id="PF13462">
    <property type="entry name" value="Thioredoxin_4"/>
    <property type="match status" value="1"/>
</dbReference>
<reference evidence="9" key="1">
    <citation type="journal article" date="2019" name="Int. J. Syst. Evol. Microbiol.">
        <title>The Global Catalogue of Microorganisms (GCM) 10K type strain sequencing project: providing services to taxonomists for standard genome sequencing and annotation.</title>
        <authorList>
            <consortium name="The Broad Institute Genomics Platform"/>
            <consortium name="The Broad Institute Genome Sequencing Center for Infectious Disease"/>
            <person name="Wu L."/>
            <person name="Ma J."/>
        </authorList>
    </citation>
    <scope>NUCLEOTIDE SEQUENCE [LARGE SCALE GENOMIC DNA]</scope>
    <source>
        <strain evidence="9">CGMCC 4.7330</strain>
    </source>
</reference>
<keyword evidence="9" id="KW-1185">Reference proteome</keyword>
<evidence type="ECO:0000256" key="1">
    <source>
        <dbReference type="ARBA" id="ARBA00005791"/>
    </source>
</evidence>
<keyword evidence="2" id="KW-0732">Signal</keyword>
<dbReference type="EMBL" id="JBHSAX010000006">
    <property type="protein sequence ID" value="MFC3961677.1"/>
    <property type="molecule type" value="Genomic_DNA"/>
</dbReference>
<dbReference type="Proteomes" id="UP001595696">
    <property type="component" value="Unassembled WGS sequence"/>
</dbReference>
<dbReference type="RefSeq" id="WP_378611610.1">
    <property type="nucleotide sequence ID" value="NZ_JBHSAX010000006.1"/>
</dbReference>
<evidence type="ECO:0000313" key="8">
    <source>
        <dbReference type="EMBL" id="MFC3961677.1"/>
    </source>
</evidence>
<gene>
    <name evidence="8" type="ORF">ACFO0B_06720</name>
</gene>
<keyword evidence="6" id="KW-0812">Transmembrane</keyword>
<evidence type="ECO:0000259" key="7">
    <source>
        <dbReference type="Pfam" id="PF13462"/>
    </source>
</evidence>
<feature type="transmembrane region" description="Helical" evidence="6">
    <location>
        <begin position="6"/>
        <end position="27"/>
    </location>
</feature>
<accession>A0ABV8DNL7</accession>
<dbReference type="InterPro" id="IPR036249">
    <property type="entry name" value="Thioredoxin-like_sf"/>
</dbReference>
<evidence type="ECO:0000256" key="2">
    <source>
        <dbReference type="ARBA" id="ARBA00022729"/>
    </source>
</evidence>
<evidence type="ECO:0000256" key="6">
    <source>
        <dbReference type="SAM" id="Phobius"/>
    </source>
</evidence>
<name>A0ABV8DNL7_9NOCA</name>
<keyword evidence="6" id="KW-1133">Transmembrane helix</keyword>
<dbReference type="SUPFAM" id="SSF52833">
    <property type="entry name" value="Thioredoxin-like"/>
    <property type="match status" value="1"/>
</dbReference>
<evidence type="ECO:0000256" key="3">
    <source>
        <dbReference type="ARBA" id="ARBA00023002"/>
    </source>
</evidence>
<dbReference type="Gene3D" id="3.40.30.10">
    <property type="entry name" value="Glutaredoxin"/>
    <property type="match status" value="1"/>
</dbReference>